<dbReference type="Proteomes" id="UP000193920">
    <property type="component" value="Unassembled WGS sequence"/>
</dbReference>
<name>A0A1Y2D565_9FUNG</name>
<sequence>MDSSFNQNPRKLLYLGKRGIYSTWDKNQSISVNEDGDTIRAAIKRNKTSIKKKTIEQYNDVISPFHEKEKLQPINKAESNNKEGFLIPKSTINTVNTNNNNNNNSNNDNGANQKSSKSKKKDKEQFRTALVKIIM</sequence>
<keyword evidence="3" id="KW-1185">Reference proteome</keyword>
<gene>
    <name evidence="2" type="ORF">LY90DRAFT_276475</name>
</gene>
<feature type="compositionally biased region" description="Low complexity" evidence="1">
    <location>
        <begin position="92"/>
        <end position="115"/>
    </location>
</feature>
<protein>
    <submittedName>
        <fullName evidence="2">Uncharacterized protein</fullName>
    </submittedName>
</protein>
<accession>A0A1Y2D565</accession>
<dbReference type="EMBL" id="MCOG01000085">
    <property type="protein sequence ID" value="ORY54431.1"/>
    <property type="molecule type" value="Genomic_DNA"/>
</dbReference>
<evidence type="ECO:0000313" key="2">
    <source>
        <dbReference type="EMBL" id="ORY54431.1"/>
    </source>
</evidence>
<evidence type="ECO:0000256" key="1">
    <source>
        <dbReference type="SAM" id="MobiDB-lite"/>
    </source>
</evidence>
<proteinExistence type="predicted"/>
<evidence type="ECO:0000313" key="3">
    <source>
        <dbReference type="Proteomes" id="UP000193920"/>
    </source>
</evidence>
<comment type="caution">
    <text evidence="2">The sequence shown here is derived from an EMBL/GenBank/DDBJ whole genome shotgun (WGS) entry which is preliminary data.</text>
</comment>
<reference evidence="2 3" key="1">
    <citation type="submission" date="2016-08" db="EMBL/GenBank/DDBJ databases">
        <title>A Parts List for Fungal Cellulosomes Revealed by Comparative Genomics.</title>
        <authorList>
            <consortium name="DOE Joint Genome Institute"/>
            <person name="Haitjema C.H."/>
            <person name="Gilmore S.P."/>
            <person name="Henske J.K."/>
            <person name="Solomon K.V."/>
            <person name="De Groot R."/>
            <person name="Kuo A."/>
            <person name="Mondo S.J."/>
            <person name="Salamov A.A."/>
            <person name="Labutti K."/>
            <person name="Zhao Z."/>
            <person name="Chiniquy J."/>
            <person name="Barry K."/>
            <person name="Brewer H.M."/>
            <person name="Purvine S.O."/>
            <person name="Wright A.T."/>
            <person name="Boxma B."/>
            <person name="Van Alen T."/>
            <person name="Hackstein J.H."/>
            <person name="Baker S.E."/>
            <person name="Grigoriev I.V."/>
            <person name="O'Malley M.A."/>
        </authorList>
    </citation>
    <scope>NUCLEOTIDE SEQUENCE [LARGE SCALE GENOMIC DNA]</scope>
    <source>
        <strain evidence="2 3">G1</strain>
    </source>
</reference>
<feature type="region of interest" description="Disordered" evidence="1">
    <location>
        <begin position="92"/>
        <end position="124"/>
    </location>
</feature>
<organism evidence="2 3">
    <name type="scientific">Neocallimastix californiae</name>
    <dbReference type="NCBI Taxonomy" id="1754190"/>
    <lineage>
        <taxon>Eukaryota</taxon>
        <taxon>Fungi</taxon>
        <taxon>Fungi incertae sedis</taxon>
        <taxon>Chytridiomycota</taxon>
        <taxon>Chytridiomycota incertae sedis</taxon>
        <taxon>Neocallimastigomycetes</taxon>
        <taxon>Neocallimastigales</taxon>
        <taxon>Neocallimastigaceae</taxon>
        <taxon>Neocallimastix</taxon>
    </lineage>
</organism>
<dbReference type="AlphaFoldDB" id="A0A1Y2D565"/>